<keyword evidence="1" id="KW-0472">Membrane</keyword>
<keyword evidence="1" id="KW-0812">Transmembrane</keyword>
<evidence type="ECO:0000256" key="1">
    <source>
        <dbReference type="SAM" id="Phobius"/>
    </source>
</evidence>
<reference evidence="3 4" key="1">
    <citation type="submission" date="2016-11" db="EMBL/GenBank/DDBJ databases">
        <authorList>
            <person name="Jaros S."/>
            <person name="Januszkiewicz K."/>
            <person name="Wedrychowicz H."/>
        </authorList>
    </citation>
    <scope>NUCLEOTIDE SEQUENCE [LARGE SCALE GENOMIC DNA]</scope>
    <source>
        <strain evidence="3 4">DSM 8605</strain>
    </source>
</reference>
<dbReference type="OrthoDB" id="4822551at2"/>
<dbReference type="Proteomes" id="UP000184447">
    <property type="component" value="Unassembled WGS sequence"/>
</dbReference>
<dbReference type="STRING" id="1121316.SAMN02745207_02318"/>
<sequence length="166" mass="19195">MITIYNENKTLKSLAILTLPIYIIGVLYFTLLWRTGSFNGEYNLHLNLIPFFWFIEPVFLGKDFYLSQIVLNIIMFVPLGVILPLIFRSCNEKRVLWIAFMVTLSIEFLQPIFGRCTDIDDVMLNVLGAFIGYISLCVMTEKLNSMKDKVASAYYLLMTKYFLSAV</sequence>
<accession>A0A1M5VKN0</accession>
<feature type="transmembrane region" description="Helical" evidence="1">
    <location>
        <begin position="122"/>
        <end position="139"/>
    </location>
</feature>
<dbReference type="AlphaFoldDB" id="A0A1M5VKN0"/>
<dbReference type="EMBL" id="FQXM01000012">
    <property type="protein sequence ID" value="SHH75775.1"/>
    <property type="molecule type" value="Genomic_DNA"/>
</dbReference>
<feature type="transmembrane region" description="Helical" evidence="1">
    <location>
        <begin position="94"/>
        <end position="110"/>
    </location>
</feature>
<dbReference type="PANTHER" id="PTHR36834:SF1">
    <property type="entry name" value="INTEGRAL MEMBRANE PROTEIN"/>
    <property type="match status" value="1"/>
</dbReference>
<keyword evidence="1" id="KW-1133">Transmembrane helix</keyword>
<dbReference type="Pfam" id="PF04892">
    <property type="entry name" value="VanZ"/>
    <property type="match status" value="1"/>
</dbReference>
<gene>
    <name evidence="3" type="ORF">SAMN02745207_02318</name>
</gene>
<keyword evidence="4" id="KW-1185">Reference proteome</keyword>
<feature type="transmembrane region" description="Helical" evidence="1">
    <location>
        <begin position="14"/>
        <end position="32"/>
    </location>
</feature>
<proteinExistence type="predicted"/>
<feature type="transmembrane region" description="Helical" evidence="1">
    <location>
        <begin position="66"/>
        <end position="87"/>
    </location>
</feature>
<protein>
    <submittedName>
        <fullName evidence="3">Glycopeptide antibiotics resistance protein</fullName>
    </submittedName>
</protein>
<name>A0A1M5VKN0_9CLOT</name>
<dbReference type="PANTHER" id="PTHR36834">
    <property type="entry name" value="MEMBRANE PROTEIN-RELATED"/>
    <property type="match status" value="1"/>
</dbReference>
<dbReference type="RefSeq" id="WP_073338591.1">
    <property type="nucleotide sequence ID" value="NZ_FQXM01000012.1"/>
</dbReference>
<dbReference type="InterPro" id="IPR006976">
    <property type="entry name" value="VanZ-like"/>
</dbReference>
<dbReference type="InterPro" id="IPR053150">
    <property type="entry name" value="Teicoplanin_resist-assoc"/>
</dbReference>
<evidence type="ECO:0000313" key="4">
    <source>
        <dbReference type="Proteomes" id="UP000184447"/>
    </source>
</evidence>
<evidence type="ECO:0000313" key="3">
    <source>
        <dbReference type="EMBL" id="SHH75775.1"/>
    </source>
</evidence>
<evidence type="ECO:0000259" key="2">
    <source>
        <dbReference type="Pfam" id="PF04892"/>
    </source>
</evidence>
<organism evidence="3 4">
    <name type="scientific">Clostridium grantii DSM 8605</name>
    <dbReference type="NCBI Taxonomy" id="1121316"/>
    <lineage>
        <taxon>Bacteria</taxon>
        <taxon>Bacillati</taxon>
        <taxon>Bacillota</taxon>
        <taxon>Clostridia</taxon>
        <taxon>Eubacteriales</taxon>
        <taxon>Clostridiaceae</taxon>
        <taxon>Clostridium</taxon>
    </lineage>
</organism>
<feature type="domain" description="VanZ-like" evidence="2">
    <location>
        <begin position="21"/>
        <end position="138"/>
    </location>
</feature>